<keyword evidence="1" id="KW-0472">Membrane</keyword>
<feature type="transmembrane region" description="Helical" evidence="1">
    <location>
        <begin position="129"/>
        <end position="151"/>
    </location>
</feature>
<feature type="transmembrane region" description="Helical" evidence="1">
    <location>
        <begin position="71"/>
        <end position="90"/>
    </location>
</feature>
<protein>
    <recommendedName>
        <fullName evidence="4">Glycosyltransferase RgtA/B/C/D-like domain-containing protein</fullName>
    </recommendedName>
</protein>
<organism evidence="2 3">
    <name type="scientific">Bradyrhizobium ivorense</name>
    <dbReference type="NCBI Taxonomy" id="2511166"/>
    <lineage>
        <taxon>Bacteria</taxon>
        <taxon>Pseudomonadati</taxon>
        <taxon>Pseudomonadota</taxon>
        <taxon>Alphaproteobacteria</taxon>
        <taxon>Hyphomicrobiales</taxon>
        <taxon>Nitrobacteraceae</taxon>
        <taxon>Bradyrhizobium</taxon>
    </lineage>
</organism>
<evidence type="ECO:0000313" key="3">
    <source>
        <dbReference type="Proteomes" id="UP000328092"/>
    </source>
</evidence>
<keyword evidence="1" id="KW-1133">Transmembrane helix</keyword>
<feature type="transmembrane region" description="Helical" evidence="1">
    <location>
        <begin position="157"/>
        <end position="184"/>
    </location>
</feature>
<evidence type="ECO:0008006" key="4">
    <source>
        <dbReference type="Google" id="ProtNLM"/>
    </source>
</evidence>
<dbReference type="OrthoDB" id="8129939at2"/>
<reference evidence="2" key="1">
    <citation type="submission" date="2019-02" db="EMBL/GenBank/DDBJ databases">
        <authorList>
            <person name="Pothier F.J."/>
        </authorList>
    </citation>
    <scope>NUCLEOTIDE SEQUENCE</scope>
    <source>
        <strain evidence="2">CI-1B</strain>
    </source>
</reference>
<dbReference type="EMBL" id="CAADFC020000004">
    <property type="protein sequence ID" value="VIO65590.1"/>
    <property type="molecule type" value="Genomic_DNA"/>
</dbReference>
<evidence type="ECO:0000256" key="1">
    <source>
        <dbReference type="SAM" id="Phobius"/>
    </source>
</evidence>
<feature type="transmembrane region" description="Helical" evidence="1">
    <location>
        <begin position="12"/>
        <end position="30"/>
    </location>
</feature>
<keyword evidence="3" id="KW-1185">Reference proteome</keyword>
<dbReference type="AlphaFoldDB" id="A0A508SU78"/>
<name>A0A508SU78_9BRAD</name>
<evidence type="ECO:0000313" key="2">
    <source>
        <dbReference type="EMBL" id="VIO65590.1"/>
    </source>
</evidence>
<sequence length="378" mass="42546">MNSRVWQNPLQNPWRLLLAINAAVLVGVFLHKIQLRPFVPYIHLLVDYHYGFTKRALIGAVVALFTDKVPVWLVFALAGAIWLLTFGLFAKLFRRTFGFDDAQLPLFVFIAGSPFFLKNFMHTLGHFDIYGCALTIVLLLIPARSIAYVLAAALASIVLILIHHIFVLMYVPTIAAIVVLRFYLVQGVTRLNLAAGIGALAAVGILFLVAQFAGTVPVPYDEFIRHLQGRMADPSRTDLLQFGYIWYQPLAKEIADTWGRMPSNILGIPVFALLIWLHTPLWQYFARLIGALASELHRRIVVAALVMIGAGYLIMFAIVFDYSRWISNWAVCMFLMLHAVKMLPASKEVSMIPPDDRNTNIFGWVITLIPRVGIVRPF</sequence>
<feature type="transmembrane region" description="Helical" evidence="1">
    <location>
        <begin position="265"/>
        <end position="288"/>
    </location>
</feature>
<proteinExistence type="predicted"/>
<comment type="caution">
    <text evidence="2">The sequence shown here is derived from an EMBL/GenBank/DDBJ whole genome shotgun (WGS) entry which is preliminary data.</text>
</comment>
<keyword evidence="1" id="KW-0812">Transmembrane</keyword>
<gene>
    <name evidence="2" type="ORF">CI1B_06960</name>
</gene>
<feature type="transmembrane region" description="Helical" evidence="1">
    <location>
        <begin position="300"/>
        <end position="320"/>
    </location>
</feature>
<dbReference type="RefSeq" id="WP_139857446.1">
    <property type="nucleotide sequence ID" value="NZ_CAADFC020000004.1"/>
</dbReference>
<feature type="transmembrane region" description="Helical" evidence="1">
    <location>
        <begin position="191"/>
        <end position="213"/>
    </location>
</feature>
<dbReference type="Proteomes" id="UP000328092">
    <property type="component" value="Unassembled WGS sequence"/>
</dbReference>
<accession>A0A508SU78</accession>